<accession>A0A9P6KYG8</accession>
<sequence>MGVLDPISSSDNRRCRTGYSNINDESKEAIRVRQKRWRDVIEDATLAINLSFNRALGTSPFVYTQGRLPEFEVDRKLGQQRVYVSKNLSEKTRKESFVKYKQEISKVKVDNKKNTI</sequence>
<dbReference type="EMBL" id="SBJO01000114">
    <property type="protein sequence ID" value="KAF9762993.1"/>
    <property type="molecule type" value="Genomic_DNA"/>
</dbReference>
<organism evidence="1 2">
    <name type="scientific">Nosema granulosis</name>
    <dbReference type="NCBI Taxonomy" id="83296"/>
    <lineage>
        <taxon>Eukaryota</taxon>
        <taxon>Fungi</taxon>
        <taxon>Fungi incertae sedis</taxon>
        <taxon>Microsporidia</taxon>
        <taxon>Nosematidae</taxon>
        <taxon>Nosema</taxon>
    </lineage>
</organism>
<dbReference type="Proteomes" id="UP000740883">
    <property type="component" value="Unassembled WGS sequence"/>
</dbReference>
<protein>
    <submittedName>
        <fullName evidence="1">Uncharacterized protein</fullName>
    </submittedName>
</protein>
<evidence type="ECO:0000313" key="1">
    <source>
        <dbReference type="EMBL" id="KAF9762993.1"/>
    </source>
</evidence>
<evidence type="ECO:0000313" key="2">
    <source>
        <dbReference type="Proteomes" id="UP000740883"/>
    </source>
</evidence>
<proteinExistence type="predicted"/>
<keyword evidence="2" id="KW-1185">Reference proteome</keyword>
<reference evidence="1 2" key="1">
    <citation type="journal article" date="2020" name="Genome Biol. Evol.">
        <title>Comparative genomics of strictly vertically transmitted, feminizing microsporidia endosymbionts of amphipod crustaceans.</title>
        <authorList>
            <person name="Cormier A."/>
            <person name="Chebbi M.A."/>
            <person name="Giraud I."/>
            <person name="Wattier R."/>
            <person name="Teixeira M."/>
            <person name="Gilbert C."/>
            <person name="Rigaud T."/>
            <person name="Cordaux R."/>
        </authorList>
    </citation>
    <scope>NUCLEOTIDE SEQUENCE [LARGE SCALE GENOMIC DNA]</scope>
    <source>
        <strain evidence="1 2">Ou3-Ou53</strain>
    </source>
</reference>
<name>A0A9P6KYG8_9MICR</name>
<gene>
    <name evidence="1" type="ORF">NGRA_1603</name>
</gene>
<comment type="caution">
    <text evidence="1">The sequence shown here is derived from an EMBL/GenBank/DDBJ whole genome shotgun (WGS) entry which is preliminary data.</text>
</comment>
<dbReference type="AlphaFoldDB" id="A0A9P6KYG8"/>